<feature type="region of interest" description="Disordered" evidence="2">
    <location>
        <begin position="359"/>
        <end position="505"/>
    </location>
</feature>
<dbReference type="InterPro" id="IPR008984">
    <property type="entry name" value="SMAD_FHA_dom_sf"/>
</dbReference>
<accession>A0ABR3JRP3</accession>
<keyword evidence="1" id="KW-0175">Coiled coil</keyword>
<gene>
    <name evidence="4" type="ORF">HGRIS_000673</name>
</gene>
<feature type="compositionally biased region" description="Pro residues" evidence="2">
    <location>
        <begin position="276"/>
        <end position="308"/>
    </location>
</feature>
<dbReference type="InterPro" id="IPR000253">
    <property type="entry name" value="FHA_dom"/>
</dbReference>
<organism evidence="4 5">
    <name type="scientific">Hohenbuehelia grisea</name>
    <dbReference type="NCBI Taxonomy" id="104357"/>
    <lineage>
        <taxon>Eukaryota</taxon>
        <taxon>Fungi</taxon>
        <taxon>Dikarya</taxon>
        <taxon>Basidiomycota</taxon>
        <taxon>Agaricomycotina</taxon>
        <taxon>Agaricomycetes</taxon>
        <taxon>Agaricomycetidae</taxon>
        <taxon>Agaricales</taxon>
        <taxon>Pleurotineae</taxon>
        <taxon>Pleurotaceae</taxon>
        <taxon>Hohenbuehelia</taxon>
    </lineage>
</organism>
<feature type="compositionally biased region" description="Polar residues" evidence="2">
    <location>
        <begin position="825"/>
        <end position="841"/>
    </location>
</feature>
<dbReference type="SUPFAM" id="SSF49879">
    <property type="entry name" value="SMAD/FHA domain"/>
    <property type="match status" value="1"/>
</dbReference>
<dbReference type="Gene3D" id="2.60.200.20">
    <property type="match status" value="1"/>
</dbReference>
<feature type="compositionally biased region" description="Basic and acidic residues" evidence="2">
    <location>
        <begin position="453"/>
        <end position="465"/>
    </location>
</feature>
<evidence type="ECO:0000259" key="3">
    <source>
        <dbReference type="PROSITE" id="PS50006"/>
    </source>
</evidence>
<reference evidence="5" key="1">
    <citation type="submission" date="2024-06" db="EMBL/GenBank/DDBJ databases">
        <title>Multi-omics analyses provide insights into the biosynthesis of the anticancer antibiotic pleurotin in Hohenbuehelia grisea.</title>
        <authorList>
            <person name="Weaver J.A."/>
            <person name="Alberti F."/>
        </authorList>
    </citation>
    <scope>NUCLEOTIDE SEQUENCE [LARGE SCALE GENOMIC DNA]</scope>
    <source>
        <strain evidence="5">T-177</strain>
    </source>
</reference>
<name>A0ABR3JRP3_9AGAR</name>
<dbReference type="PANTHER" id="PTHR15715">
    <property type="entry name" value="CENTROSOMAL PROTEIN OF 170 KDA"/>
    <property type="match status" value="1"/>
</dbReference>
<feature type="compositionally biased region" description="Polar residues" evidence="2">
    <location>
        <begin position="359"/>
        <end position="373"/>
    </location>
</feature>
<feature type="coiled-coil region" evidence="1">
    <location>
        <begin position="547"/>
        <end position="574"/>
    </location>
</feature>
<evidence type="ECO:0000256" key="1">
    <source>
        <dbReference type="SAM" id="Coils"/>
    </source>
</evidence>
<dbReference type="SMART" id="SM00240">
    <property type="entry name" value="FHA"/>
    <property type="match status" value="1"/>
</dbReference>
<dbReference type="InterPro" id="IPR051176">
    <property type="entry name" value="Cent_Immune-Sig_Mod"/>
</dbReference>
<proteinExistence type="predicted"/>
<feature type="compositionally biased region" description="Basic and acidic residues" evidence="2">
    <location>
        <begin position="430"/>
        <end position="444"/>
    </location>
</feature>
<feature type="compositionally biased region" description="Polar residues" evidence="2">
    <location>
        <begin position="746"/>
        <end position="758"/>
    </location>
</feature>
<feature type="compositionally biased region" description="Basic and acidic residues" evidence="2">
    <location>
        <begin position="597"/>
        <end position="613"/>
    </location>
</feature>
<evidence type="ECO:0000313" key="5">
    <source>
        <dbReference type="Proteomes" id="UP001556367"/>
    </source>
</evidence>
<feature type="compositionally biased region" description="Low complexity" evidence="2">
    <location>
        <begin position="158"/>
        <end position="168"/>
    </location>
</feature>
<feature type="region of interest" description="Disordered" evidence="2">
    <location>
        <begin position="259"/>
        <end position="308"/>
    </location>
</feature>
<feature type="compositionally biased region" description="Acidic residues" evidence="2">
    <location>
        <begin position="418"/>
        <end position="429"/>
    </location>
</feature>
<feature type="region of interest" description="Disordered" evidence="2">
    <location>
        <begin position="690"/>
        <end position="854"/>
    </location>
</feature>
<feature type="region of interest" description="Disordered" evidence="2">
    <location>
        <begin position="593"/>
        <end position="616"/>
    </location>
</feature>
<feature type="compositionally biased region" description="Basic and acidic residues" evidence="2">
    <location>
        <begin position="762"/>
        <end position="775"/>
    </location>
</feature>
<dbReference type="PROSITE" id="PS50006">
    <property type="entry name" value="FHA_DOMAIN"/>
    <property type="match status" value="1"/>
</dbReference>
<comment type="caution">
    <text evidence="4">The sequence shown here is derived from an EMBL/GenBank/DDBJ whole genome shotgun (WGS) entry which is preliminary data.</text>
</comment>
<feature type="domain" description="FHA" evidence="3">
    <location>
        <begin position="43"/>
        <end position="99"/>
    </location>
</feature>
<evidence type="ECO:0000256" key="2">
    <source>
        <dbReference type="SAM" id="MobiDB-lite"/>
    </source>
</evidence>
<dbReference type="EMBL" id="JASNQZ010000004">
    <property type="protein sequence ID" value="KAL0958533.1"/>
    <property type="molecule type" value="Genomic_DNA"/>
</dbReference>
<feature type="compositionally biased region" description="Acidic residues" evidence="2">
    <location>
        <begin position="396"/>
        <end position="410"/>
    </location>
</feature>
<sequence length="881" mass="93930">MPAPSPSPFPTSHNPPPYPALYLYPLNDSFVPKHISLYGGQRVKIGRQTNAKTVPGERNGYFDSKVLSRQHAEVWEDSGKIHIKDVKSSNGTFINGERLSPEGVESESFELKSDDIVEFGIDIVGEDNKTIIHHKVAARIVCIFNEQDAQIAARAEQHQQSQASLSHHPGSQMHPGPGNNVGSFNFGGPGPSAGPAQRRPPIQQPGIAGMGSLGGSMRPPGKSGLTFDHILSRLQGELQKSRDTGAELHNLNSAMNEIHDTLGGSLPQNLPALPHSLPPVRPPQPQEPPAASDPPPSGALAGQPPPPAALAELHTQLCETQASLQAHVVKIRELEGLLKEHESIKREVSDLRELIIHRQPSNPSHALNHTPSEFDTAADDDDSRSIATITPHELETVTEEDESAVETEDPAESRELPIDDVDLEDEEHDEERRRRREELGRPRTPEPTGLGMKDFDVDPDPRDRSATILASPGRSTDGPILTSDQATSSPTEMTHSEQGRGVSSANLSSDLLESLNARLLALSTQFEGFLALTTSLQAQHGATEATINALHDKVADLEDRVKTTQAQQEAALAASNAAAAAAAASARQAEIAAQAKAESRDESTVESDRKSAQHDSLTSVLAEFKKSVEGQWSTVRNEWAEERSRLAKVAEEWEARAKRVDNGLGVLQLHAATSSSDGAGILPNGIAHPKLNGRTASSGGLVTPPSPRSLSADSGRSRRRRRSGSSRGRSRSRSPGTSASGDEAMTDSTSMTSVSQAGEDTEVGKDAAGEDERVNGLRKRTGPLAGRLGTAKQGSGSLITPASSVHMHMGDGEVLGKSDMVLNGHSGNNSKVDSSTGTQTPQRRRGSPTAYVKDHPISSTALGVLVIGIAAAVLWNTKLKD</sequence>
<evidence type="ECO:0000313" key="4">
    <source>
        <dbReference type="EMBL" id="KAL0958533.1"/>
    </source>
</evidence>
<protein>
    <recommendedName>
        <fullName evidence="3">FHA domain-containing protein</fullName>
    </recommendedName>
</protein>
<feature type="region of interest" description="Disordered" evidence="2">
    <location>
        <begin position="153"/>
        <end position="224"/>
    </location>
</feature>
<feature type="compositionally biased region" description="Polar residues" evidence="2">
    <location>
        <begin position="792"/>
        <end position="803"/>
    </location>
</feature>
<dbReference type="PANTHER" id="PTHR15715:SF37">
    <property type="entry name" value="LD47843P"/>
    <property type="match status" value="1"/>
</dbReference>
<feature type="compositionally biased region" description="Polar residues" evidence="2">
    <location>
        <begin position="482"/>
        <end position="493"/>
    </location>
</feature>
<dbReference type="Pfam" id="PF00498">
    <property type="entry name" value="FHA"/>
    <property type="match status" value="1"/>
</dbReference>
<feature type="compositionally biased region" description="Basic residues" evidence="2">
    <location>
        <begin position="717"/>
        <end position="732"/>
    </location>
</feature>
<dbReference type="Proteomes" id="UP001556367">
    <property type="component" value="Unassembled WGS sequence"/>
</dbReference>
<keyword evidence="5" id="KW-1185">Reference proteome</keyword>